<dbReference type="InterPro" id="IPR036388">
    <property type="entry name" value="WH-like_DNA-bd_sf"/>
</dbReference>
<evidence type="ECO:0000256" key="4">
    <source>
        <dbReference type="ARBA" id="ARBA00022490"/>
    </source>
</evidence>
<dbReference type="Pfam" id="PF21982">
    <property type="entry name" value="RecX_HTH1"/>
    <property type="match status" value="1"/>
</dbReference>
<protein>
    <recommendedName>
        <fullName evidence="3 5">Regulatory protein RecX</fullName>
    </recommendedName>
</protein>
<evidence type="ECO:0000256" key="3">
    <source>
        <dbReference type="ARBA" id="ARBA00018111"/>
    </source>
</evidence>
<dbReference type="Pfam" id="PF02631">
    <property type="entry name" value="RecX_HTH2"/>
    <property type="match status" value="1"/>
</dbReference>
<reference evidence="9 10" key="1">
    <citation type="submission" date="2016-02" db="EMBL/GenBank/DDBJ databases">
        <title>Draft Genome for Tepidibacillus decaturensis nov. sp. Strain Z9, an Anaerobic, Moderately Thermophilic and Heterotrophic Bacterium from Deep Subsurface of the Illinois Basin, USA.</title>
        <authorList>
            <person name="Dong Y."/>
            <person name="Chang J.Y."/>
            <person name="Sanford R."/>
            <person name="Fouke B.W."/>
        </authorList>
    </citation>
    <scope>NUCLEOTIDE SEQUENCE [LARGE SCALE GENOMIC DNA]</scope>
    <source>
        <strain evidence="9 10">Z9</strain>
    </source>
</reference>
<name>A0A135L3L1_9BACI</name>
<dbReference type="AlphaFoldDB" id="A0A135L3L1"/>
<dbReference type="InterPro" id="IPR053924">
    <property type="entry name" value="RecX_HTH_2nd"/>
</dbReference>
<feature type="domain" description="RecX first three-helical" evidence="8">
    <location>
        <begin position="66"/>
        <end position="104"/>
    </location>
</feature>
<dbReference type="EMBL" id="LSKU01000001">
    <property type="protein sequence ID" value="KXG43459.1"/>
    <property type="molecule type" value="Genomic_DNA"/>
</dbReference>
<dbReference type="HAMAP" id="MF_01114">
    <property type="entry name" value="RecX"/>
    <property type="match status" value="1"/>
</dbReference>
<comment type="subcellular location">
    <subcellularLocation>
        <location evidence="1 5">Cytoplasm</location>
    </subcellularLocation>
</comment>
<dbReference type="STRING" id="1413211.U473_05110"/>
<dbReference type="PANTHER" id="PTHR33602:SF1">
    <property type="entry name" value="REGULATORY PROTEIN RECX FAMILY PROTEIN"/>
    <property type="match status" value="1"/>
</dbReference>
<comment type="caution">
    <text evidence="9">The sequence shown here is derived from an EMBL/GenBank/DDBJ whole genome shotgun (WGS) entry which is preliminary data.</text>
</comment>
<evidence type="ECO:0000256" key="1">
    <source>
        <dbReference type="ARBA" id="ARBA00004496"/>
    </source>
</evidence>
<gene>
    <name evidence="5" type="primary">recX</name>
    <name evidence="9" type="ORF">U473_05110</name>
</gene>
<evidence type="ECO:0000256" key="2">
    <source>
        <dbReference type="ARBA" id="ARBA00009695"/>
    </source>
</evidence>
<evidence type="ECO:0000256" key="5">
    <source>
        <dbReference type="HAMAP-Rule" id="MF_01114"/>
    </source>
</evidence>
<dbReference type="InterPro" id="IPR003783">
    <property type="entry name" value="Regulatory_RecX"/>
</dbReference>
<evidence type="ECO:0000259" key="8">
    <source>
        <dbReference type="Pfam" id="PF21982"/>
    </source>
</evidence>
<dbReference type="RefSeq" id="WP_068723993.1">
    <property type="nucleotide sequence ID" value="NZ_LSKU01000001.1"/>
</dbReference>
<dbReference type="InterPro" id="IPR053926">
    <property type="entry name" value="RecX_HTH_1st"/>
</dbReference>
<dbReference type="GO" id="GO:0005737">
    <property type="term" value="C:cytoplasm"/>
    <property type="evidence" value="ECO:0007669"/>
    <property type="project" value="UniProtKB-SubCell"/>
</dbReference>
<dbReference type="Pfam" id="PF21981">
    <property type="entry name" value="RecX_HTH3"/>
    <property type="match status" value="1"/>
</dbReference>
<sequence>MSKLKMITKVEQQKNNAKRFNIYLDEHYAFSVHEDILISFRLLKGKEIDEELFIKILEEEEKNKIRQKALKYLSYRHRTEKQVKQHLLEQGYEFELVLHVIRQLEEQEWINDKQYANQFVEQRIRLKPRGKKLIALELKSKGLNDEDIEESLNQIDDEKEYQLALQLAKKKVHQYLHLEWHQVQKKLAFFLQRKGFSYPIINQVLQELKDWFFGHLDNYSHE</sequence>
<accession>A0A135L3L1</accession>
<dbReference type="GO" id="GO:0006282">
    <property type="term" value="P:regulation of DNA repair"/>
    <property type="evidence" value="ECO:0007669"/>
    <property type="project" value="UniProtKB-UniRule"/>
</dbReference>
<organism evidence="9 10">
    <name type="scientific">Tepidibacillus decaturensis</name>
    <dbReference type="NCBI Taxonomy" id="1413211"/>
    <lineage>
        <taxon>Bacteria</taxon>
        <taxon>Bacillati</taxon>
        <taxon>Bacillota</taxon>
        <taxon>Bacilli</taxon>
        <taxon>Bacillales</taxon>
        <taxon>Bacillaceae</taxon>
        <taxon>Tepidibacillus</taxon>
    </lineage>
</organism>
<evidence type="ECO:0000259" key="7">
    <source>
        <dbReference type="Pfam" id="PF21981"/>
    </source>
</evidence>
<comment type="function">
    <text evidence="5">Modulates RecA activity.</text>
</comment>
<evidence type="ECO:0000259" key="6">
    <source>
        <dbReference type="Pfam" id="PF02631"/>
    </source>
</evidence>
<keyword evidence="10" id="KW-1185">Reference proteome</keyword>
<dbReference type="OrthoDB" id="5421057at2"/>
<keyword evidence="4 5" id="KW-0963">Cytoplasm</keyword>
<dbReference type="InterPro" id="IPR053925">
    <property type="entry name" value="RecX_HTH_3rd"/>
</dbReference>
<comment type="similarity">
    <text evidence="2 5">Belongs to the RecX family.</text>
</comment>
<feature type="domain" description="RecX third three-helical" evidence="7">
    <location>
        <begin position="158"/>
        <end position="205"/>
    </location>
</feature>
<evidence type="ECO:0000313" key="10">
    <source>
        <dbReference type="Proteomes" id="UP000070352"/>
    </source>
</evidence>
<proteinExistence type="inferred from homology"/>
<evidence type="ECO:0000313" key="9">
    <source>
        <dbReference type="EMBL" id="KXG43459.1"/>
    </source>
</evidence>
<feature type="domain" description="RecX second three-helical" evidence="6">
    <location>
        <begin position="111"/>
        <end position="152"/>
    </location>
</feature>
<dbReference type="Proteomes" id="UP000070352">
    <property type="component" value="Unassembled WGS sequence"/>
</dbReference>
<dbReference type="Gene3D" id="1.10.10.10">
    <property type="entry name" value="Winged helix-like DNA-binding domain superfamily/Winged helix DNA-binding domain"/>
    <property type="match status" value="3"/>
</dbReference>
<dbReference type="PANTHER" id="PTHR33602">
    <property type="entry name" value="REGULATORY PROTEIN RECX FAMILY PROTEIN"/>
    <property type="match status" value="1"/>
</dbReference>